<name>A0A014P0N0_9HYPO</name>
<sequence length="114" mass="12327">MRLTNLFTLATAALGAVVEYDDMDAQYVSAPAAIVYRSIEGGAPNQVITQLNNHCVPIQPPIAGHVRAIRVVGAHYCTLHRGSVCEGPGYPFDRETYIQGVWPAAVTTRSIKCN</sequence>
<evidence type="ECO:0000256" key="1">
    <source>
        <dbReference type="SAM" id="SignalP"/>
    </source>
</evidence>
<comment type="caution">
    <text evidence="2">The sequence shown here is derived from an EMBL/GenBank/DDBJ whole genome shotgun (WGS) entry which is preliminary data.</text>
</comment>
<dbReference type="AlphaFoldDB" id="A0A014P0N0"/>
<dbReference type="EMBL" id="JELW01000159">
    <property type="protein sequence ID" value="EXU94757.1"/>
    <property type="molecule type" value="Genomic_DNA"/>
</dbReference>
<organism evidence="2 3">
    <name type="scientific">Metarhizium robertsii</name>
    <dbReference type="NCBI Taxonomy" id="568076"/>
    <lineage>
        <taxon>Eukaryota</taxon>
        <taxon>Fungi</taxon>
        <taxon>Dikarya</taxon>
        <taxon>Ascomycota</taxon>
        <taxon>Pezizomycotina</taxon>
        <taxon>Sordariomycetes</taxon>
        <taxon>Hypocreomycetidae</taxon>
        <taxon>Hypocreales</taxon>
        <taxon>Clavicipitaceae</taxon>
        <taxon>Metarhizium</taxon>
    </lineage>
</organism>
<dbReference type="Proteomes" id="UP000030151">
    <property type="component" value="Unassembled WGS sequence"/>
</dbReference>
<feature type="chain" id="PRO_5012768376" evidence="1">
    <location>
        <begin position="16"/>
        <end position="114"/>
    </location>
</feature>
<evidence type="ECO:0000313" key="2">
    <source>
        <dbReference type="EMBL" id="EXU94757.1"/>
    </source>
</evidence>
<keyword evidence="1" id="KW-0732">Signal</keyword>
<gene>
    <name evidence="2" type="ORF">X797_012163</name>
</gene>
<dbReference type="HOGENOM" id="CLU_2121659_0_0_1"/>
<protein>
    <submittedName>
        <fullName evidence="2">Uncharacterized protein</fullName>
    </submittedName>
</protein>
<accession>A0A014P0N0</accession>
<reference evidence="2 3" key="1">
    <citation type="submission" date="2014-02" db="EMBL/GenBank/DDBJ databases">
        <title>The genome sequence of the entomopathogenic fungus Metarhizium robertsii ARSEF 2575.</title>
        <authorList>
            <person name="Giuliano Garisto Donzelli B."/>
            <person name="Roe B.A."/>
            <person name="Macmil S.L."/>
            <person name="Krasnoff S.B."/>
            <person name="Gibson D.M."/>
        </authorList>
    </citation>
    <scope>NUCLEOTIDE SEQUENCE [LARGE SCALE GENOMIC DNA]</scope>
    <source>
        <strain evidence="2 3">ARSEF 2575</strain>
    </source>
</reference>
<feature type="signal peptide" evidence="1">
    <location>
        <begin position="1"/>
        <end position="15"/>
    </location>
</feature>
<proteinExistence type="predicted"/>
<evidence type="ECO:0000313" key="3">
    <source>
        <dbReference type="Proteomes" id="UP000030151"/>
    </source>
</evidence>